<proteinExistence type="predicted"/>
<comment type="caution">
    <text evidence="3">The sequence shown here is derived from an EMBL/GenBank/DDBJ whole genome shotgun (WGS) entry which is preliminary data.</text>
</comment>
<evidence type="ECO:0000313" key="5">
    <source>
        <dbReference type="Proteomes" id="UP001172702"/>
    </source>
</evidence>
<dbReference type="Proteomes" id="UP000252187">
    <property type="component" value="Unassembled WGS sequence"/>
</dbReference>
<dbReference type="Pfam" id="PF21906">
    <property type="entry name" value="WHD_NrtR"/>
    <property type="match status" value="1"/>
</dbReference>
<dbReference type="AlphaFoldDB" id="A0A365PD38"/>
<evidence type="ECO:0000313" key="4">
    <source>
        <dbReference type="Proteomes" id="UP000252187"/>
    </source>
</evidence>
<accession>A0A365PD38</accession>
<dbReference type="EMBL" id="JAUHTB010000016">
    <property type="protein sequence ID" value="MDN4506929.1"/>
    <property type="molecule type" value="Genomic_DNA"/>
</dbReference>
<dbReference type="InterPro" id="IPR015797">
    <property type="entry name" value="NUDIX_hydrolase-like_dom_sf"/>
</dbReference>
<organism evidence="3 4">
    <name type="scientific">Dietzia maris</name>
    <dbReference type="NCBI Taxonomy" id="37915"/>
    <lineage>
        <taxon>Bacteria</taxon>
        <taxon>Bacillati</taxon>
        <taxon>Actinomycetota</taxon>
        <taxon>Actinomycetes</taxon>
        <taxon>Mycobacteriales</taxon>
        <taxon>Dietziaceae</taxon>
        <taxon>Dietzia</taxon>
    </lineage>
</organism>
<reference evidence="2 5" key="2">
    <citation type="submission" date="2023-07" db="EMBL/GenBank/DDBJ databases">
        <title>Strategy for survival of the halotoleranting strain Dietzia MX2 from the Yakshinskoe mineral salts deposit.</title>
        <authorList>
            <person name="Kharitonova M.A."/>
            <person name="Kupriyanova-Ashina F.G."/>
            <person name="Shakirov T.R."/>
            <person name="Vafina M.S."/>
            <person name="Ilinskaya O.N."/>
        </authorList>
    </citation>
    <scope>NUCLEOTIDE SEQUENCE [LARGE SCALE GENOMIC DNA]</scope>
    <source>
        <strain evidence="2 5">MX2</strain>
    </source>
</reference>
<dbReference type="InterPro" id="IPR054105">
    <property type="entry name" value="WHD_NrtR"/>
</dbReference>
<evidence type="ECO:0000313" key="3">
    <source>
        <dbReference type="EMBL" id="RBA38841.1"/>
    </source>
</evidence>
<dbReference type="InterPro" id="IPR036390">
    <property type="entry name" value="WH_DNA-bd_sf"/>
</dbReference>
<dbReference type="Gene3D" id="3.90.79.10">
    <property type="entry name" value="Nucleoside Triphosphate Pyrophosphohydrolase"/>
    <property type="match status" value="1"/>
</dbReference>
<reference evidence="3 4" key="1">
    <citation type="submission" date="2018-06" db="EMBL/GenBank/DDBJ databases">
        <title>Whole genome sequencing of four bacterial strains from South Shetland trench revealing bio-synthetic gene clusters.</title>
        <authorList>
            <person name="Abdel-Mageed W.M."/>
            <person name="Lehri B."/>
            <person name="Jarmusch S.A."/>
            <person name="Miranda K."/>
            <person name="Goodfellow M."/>
            <person name="Jaspars M."/>
            <person name="Karlyshev A.V."/>
        </authorList>
    </citation>
    <scope>NUCLEOTIDE SEQUENCE [LARGE SCALE GENOMIC DNA]</scope>
    <source>
        <strain evidence="3 4">SST1</strain>
    </source>
</reference>
<keyword evidence="5" id="KW-1185">Reference proteome</keyword>
<name>A0A365PD38_9ACTN</name>
<dbReference type="InterPro" id="IPR036388">
    <property type="entry name" value="WH-like_DNA-bd_sf"/>
</dbReference>
<dbReference type="GO" id="GO:0016787">
    <property type="term" value="F:hydrolase activity"/>
    <property type="evidence" value="ECO:0007669"/>
    <property type="project" value="UniProtKB-KW"/>
</dbReference>
<evidence type="ECO:0000259" key="1">
    <source>
        <dbReference type="Pfam" id="PF21906"/>
    </source>
</evidence>
<sequence length="230" mass="25510">MSDLDKFPRPAVAVDLAILTVTGAGGTDPELRVFTQSRRNPDGRALPGAFLRERTTVAETADHVLREKVRIAPHGTIRPRLLRLFDDPGRDERTWAVSAAHALPLPESALAGANGELTRVTADGRLDGIESLLFDHDAIVDAAIRDVRELYEIRLRYVDVGPDPDGFLAEPFTLLQLRRVHEAVIGEELHKDNFARRMRPHLEPVLDDDGEVALSTALRGRPAALFRRAR</sequence>
<dbReference type="Proteomes" id="UP001172702">
    <property type="component" value="Unassembled WGS sequence"/>
</dbReference>
<gene>
    <name evidence="3" type="ORF">DQ226_04320</name>
    <name evidence="2" type="ORF">QYF62_12770</name>
</gene>
<protein>
    <submittedName>
        <fullName evidence="3">NUDIX hydrolase</fullName>
    </submittedName>
</protein>
<keyword evidence="3" id="KW-0378">Hydrolase</keyword>
<dbReference type="Gene3D" id="1.10.10.10">
    <property type="entry name" value="Winged helix-like DNA-binding domain superfamily/Winged helix DNA-binding domain"/>
    <property type="match status" value="1"/>
</dbReference>
<dbReference type="SUPFAM" id="SSF55811">
    <property type="entry name" value="Nudix"/>
    <property type="match status" value="1"/>
</dbReference>
<dbReference type="RefSeq" id="WP_069390440.1">
    <property type="nucleotide sequence ID" value="NZ_JAUHTB010000016.1"/>
</dbReference>
<feature type="domain" description="NrtR DNA-binding winged helix" evidence="1">
    <location>
        <begin position="167"/>
        <end position="227"/>
    </location>
</feature>
<dbReference type="EMBL" id="QNTT01000007">
    <property type="protein sequence ID" value="RBA38841.1"/>
    <property type="molecule type" value="Genomic_DNA"/>
</dbReference>
<dbReference type="SUPFAM" id="SSF46785">
    <property type="entry name" value="Winged helix' DNA-binding domain"/>
    <property type="match status" value="1"/>
</dbReference>
<evidence type="ECO:0000313" key="2">
    <source>
        <dbReference type="EMBL" id="MDN4506929.1"/>
    </source>
</evidence>